<evidence type="ECO:0000313" key="1">
    <source>
        <dbReference type="EMBL" id="PWC27133.1"/>
    </source>
</evidence>
<gene>
    <name evidence="1" type="ORF">CR165_19445</name>
</gene>
<dbReference type="RefSeq" id="WP_109518617.1">
    <property type="nucleotide sequence ID" value="NZ_PDOA01000018.1"/>
</dbReference>
<dbReference type="Proteomes" id="UP000245048">
    <property type="component" value="Unassembled WGS sequence"/>
</dbReference>
<comment type="caution">
    <text evidence="1">The sequence shown here is derived from an EMBL/GenBank/DDBJ whole genome shotgun (WGS) entry which is preliminary data.</text>
</comment>
<evidence type="ECO:0000313" key="2">
    <source>
        <dbReference type="Proteomes" id="UP000245048"/>
    </source>
</evidence>
<dbReference type="EMBL" id="PDOA01000018">
    <property type="protein sequence ID" value="PWC27133.1"/>
    <property type="molecule type" value="Genomic_DNA"/>
</dbReference>
<protein>
    <submittedName>
        <fullName evidence="1">Uncharacterized protein</fullName>
    </submittedName>
</protein>
<accession>A0A2U1UZQ0</accession>
<dbReference type="AlphaFoldDB" id="A0A2U1UZQ0"/>
<organism evidence="1 2">
    <name type="scientific">Teichococcus aestuarii</name>
    <dbReference type="NCBI Taxonomy" id="568898"/>
    <lineage>
        <taxon>Bacteria</taxon>
        <taxon>Pseudomonadati</taxon>
        <taxon>Pseudomonadota</taxon>
        <taxon>Alphaproteobacteria</taxon>
        <taxon>Acetobacterales</taxon>
        <taxon>Roseomonadaceae</taxon>
        <taxon>Roseomonas</taxon>
    </lineage>
</organism>
<reference evidence="2" key="1">
    <citation type="submission" date="2017-10" db="EMBL/GenBank/DDBJ databases">
        <authorList>
            <person name="Toshchakov S.V."/>
            <person name="Goeva M.A."/>
        </authorList>
    </citation>
    <scope>NUCLEOTIDE SEQUENCE [LARGE SCALE GENOMIC DNA]</scope>
    <source>
        <strain evidence="2">JR1/69-1-13</strain>
    </source>
</reference>
<keyword evidence="2" id="KW-1185">Reference proteome</keyword>
<sequence>MSVTALPALLAALDSLETTLKLAEALATGGRSIDLEGLDAEVTALCAAALSLPAAEQAEAGWALRRLHGRVERLQRLV</sequence>
<proteinExistence type="predicted"/>
<name>A0A2U1UZQ0_9PROT</name>